<evidence type="ECO:0000313" key="2">
    <source>
        <dbReference type="EMBL" id="KAF8684466.1"/>
    </source>
</evidence>
<dbReference type="InterPro" id="IPR036047">
    <property type="entry name" value="F-box-like_dom_sf"/>
</dbReference>
<dbReference type="InterPro" id="IPR001810">
    <property type="entry name" value="F-box_dom"/>
</dbReference>
<evidence type="ECO:0000313" key="3">
    <source>
        <dbReference type="Proteomes" id="UP000650582"/>
    </source>
</evidence>
<proteinExistence type="predicted"/>
<accession>A0A8H7LM38</accession>
<dbReference type="EMBL" id="JACYCC010000025">
    <property type="protein sequence ID" value="KAF8684466.1"/>
    <property type="molecule type" value="Genomic_DNA"/>
</dbReference>
<dbReference type="Proteomes" id="UP000650582">
    <property type="component" value="Unassembled WGS sequence"/>
</dbReference>
<gene>
    <name evidence="2" type="ORF">RHS04_01418</name>
</gene>
<dbReference type="Gene3D" id="1.20.1280.50">
    <property type="match status" value="1"/>
</dbReference>
<reference evidence="2" key="1">
    <citation type="submission" date="2020-09" db="EMBL/GenBank/DDBJ databases">
        <title>Comparative genome analyses of four rice-infecting Rhizoctonia solani isolates reveal extensive enrichment of homogalacturonan modification genes.</title>
        <authorList>
            <person name="Lee D.-Y."/>
            <person name="Jeon J."/>
            <person name="Kim K.-T."/>
            <person name="Cheong K."/>
            <person name="Song H."/>
            <person name="Choi G."/>
            <person name="Ko J."/>
            <person name="Opiyo S.O."/>
            <person name="Zuo S."/>
            <person name="Madhav S."/>
            <person name="Lee Y.-H."/>
            <person name="Wang G.-L."/>
        </authorList>
    </citation>
    <scope>NUCLEOTIDE SEQUENCE</scope>
    <source>
        <strain evidence="2">AG1-IA YN-7</strain>
    </source>
</reference>
<sequence length="506" mass="57213">MDSPFIEPINAWRAAQKELDKAIDNYLQKTMALESIQSDAISAYSTAMPEGNKVWHELFSHSQAIPSRTQSLETGRIILSRIYNRSPSLVPISKLPAEILLSIFSYCALDTEAPWQGRFVCDVRRYNPTGLIHLSGVCTRWRLLVVNEPSFWSHITFCPDRRYNTKETSWNLLRMSLERLSGSPLCITVPNDIFSSGIDKTLMAFKCLRPLAGNTKSLIFPSCTQYRKIVPSLLYFLQANSLESITLAGEDMVELNPGVVGLRDESYPVLSDPKHKSCLLSVSSLHLRRASFSWDSPIYHNLLSLTLDNVSMHARREPTTENILAILSSSPQLNSLALRTKIFASKDTDALPSRVELHCLKRLDLHGAGTEGLLQLLPRLFVSSTSLMLEADIYVNRFYEASMNEFLARINVTGIVLNDRMILIEDENERGITAIQRMYSLLPNLERMWVMSSWGSNISNFAEALSRPVVGGHELLCPKLRKFSVEDQLIRKDILDDVIRTHPLLQ</sequence>
<dbReference type="SUPFAM" id="SSF81383">
    <property type="entry name" value="F-box domain"/>
    <property type="match status" value="1"/>
</dbReference>
<dbReference type="AlphaFoldDB" id="A0A8H7LM38"/>
<protein>
    <submittedName>
        <fullName evidence="2">F-box-like</fullName>
    </submittedName>
</protein>
<evidence type="ECO:0000259" key="1">
    <source>
        <dbReference type="Pfam" id="PF12937"/>
    </source>
</evidence>
<feature type="domain" description="F-box" evidence="1">
    <location>
        <begin position="92"/>
        <end position="157"/>
    </location>
</feature>
<name>A0A8H7LM38_9AGAM</name>
<dbReference type="Pfam" id="PF12937">
    <property type="entry name" value="F-box-like"/>
    <property type="match status" value="1"/>
</dbReference>
<comment type="caution">
    <text evidence="2">The sequence shown here is derived from an EMBL/GenBank/DDBJ whole genome shotgun (WGS) entry which is preliminary data.</text>
</comment>
<organism evidence="2 3">
    <name type="scientific">Rhizoctonia solani</name>
    <dbReference type="NCBI Taxonomy" id="456999"/>
    <lineage>
        <taxon>Eukaryota</taxon>
        <taxon>Fungi</taxon>
        <taxon>Dikarya</taxon>
        <taxon>Basidiomycota</taxon>
        <taxon>Agaricomycotina</taxon>
        <taxon>Agaricomycetes</taxon>
        <taxon>Cantharellales</taxon>
        <taxon>Ceratobasidiaceae</taxon>
        <taxon>Rhizoctonia</taxon>
    </lineage>
</organism>